<protein>
    <recommendedName>
        <fullName evidence="12">NUC153 domain-containing protein</fullName>
    </recommendedName>
</protein>
<evidence type="ECO:0000259" key="8">
    <source>
        <dbReference type="Pfam" id="PF23097"/>
    </source>
</evidence>
<dbReference type="InterPro" id="IPR012580">
    <property type="entry name" value="NUC153"/>
</dbReference>
<keyword evidence="3" id="KW-0853">WD repeat</keyword>
<feature type="region of interest" description="Disordered" evidence="6">
    <location>
        <begin position="579"/>
        <end position="729"/>
    </location>
</feature>
<dbReference type="InterPro" id="IPR040382">
    <property type="entry name" value="NOL10/Enp2"/>
</dbReference>
<feature type="region of interest" description="Disordered" evidence="6">
    <location>
        <begin position="518"/>
        <end position="545"/>
    </location>
</feature>
<keyword evidence="4" id="KW-0677">Repeat</keyword>
<feature type="region of interest" description="Disordered" evidence="6">
    <location>
        <begin position="42"/>
        <end position="61"/>
    </location>
</feature>
<evidence type="ECO:0000259" key="7">
    <source>
        <dbReference type="Pfam" id="PF08159"/>
    </source>
</evidence>
<sequence>MVSFTGLTSANHHSKVYTVNGGVAPGQNQPDWLGSTITRAHRERAKKRSKKKTLTPGNEGKSLIQDFDFPEASNKIKSTSDGKFLIATGTYKPRMKVFELNELAMKFDRVTDSENVDFCILSSDWTKTIHLQTDRTIDIHTQTASHCRIRIPRHGRALAYHFPSCDAICGGTGSEVWRLNLEEGRFLTPFQLMDEVTGVSAVDINPAHGLISLGTETETGQGTVEFWDHRARSRCGLLRLPYSNLLGLTSSISQDSGMGASTNPISVTALASKMDGLTIAAGTSTGHTLLYDLRTPTALTVKDQGYGLPIKKIEWPTSVSVTGFDQTGDLVATADSKVVKVWRSQTAENLISVNPVAEVNDMHVYPDSGLILLANEAGPMTGYFVPSLGPAPKWCRFLENMTEEMEDSAELAIYDDYKFVSDEELKSLNLNHLVGTPALRPYMHGYFVDLRLYAKAKAIANPFAYIEHREKLIKQQLEKEQESRIRTSKSKSKAAIKTDDLLKDVKINKELVQRILEEEEDSRDSKEVEGEKKSTKKKAKSKGSLPTRSVLEDKRFGELFTNEEFEIDEYSTEFAALNPSLAATRSKSVTNRMDSDLNDEGEEEKDNEEEVEEGSSETEDSSEDEVWKKSNKQRDRSSESRKNANPSRVRGMISAPQDQKQRKSRMFVIAEGESNDEYLKKNNYNQKKSFGRKLMEQRQSKGKSEKGDVKSNDGDGVESLRQLPGGGMEVTFVPSVSKRTDQKVINPKVKVTETFGIGLTKGPAGEESELRLEGESKDGRTKRRKIERSASKSKIRSF</sequence>
<organism evidence="10 11">
    <name type="scientific">Phakopsora pachyrhizi</name>
    <name type="common">Asian soybean rust disease fungus</name>
    <dbReference type="NCBI Taxonomy" id="170000"/>
    <lineage>
        <taxon>Eukaryota</taxon>
        <taxon>Fungi</taxon>
        <taxon>Dikarya</taxon>
        <taxon>Basidiomycota</taxon>
        <taxon>Pucciniomycotina</taxon>
        <taxon>Pucciniomycetes</taxon>
        <taxon>Pucciniales</taxon>
        <taxon>Phakopsoraceae</taxon>
        <taxon>Phakopsora</taxon>
    </lineage>
</organism>
<evidence type="ECO:0000256" key="4">
    <source>
        <dbReference type="ARBA" id="ARBA00022737"/>
    </source>
</evidence>
<dbReference type="EMBL" id="CALTRL010006042">
    <property type="protein sequence ID" value="CAH7689073.1"/>
    <property type="molecule type" value="Genomic_DNA"/>
</dbReference>
<dbReference type="AlphaFoldDB" id="A0AAV0BP38"/>
<dbReference type="Pfam" id="PF08159">
    <property type="entry name" value="NUC153"/>
    <property type="match status" value="1"/>
</dbReference>
<evidence type="ECO:0000256" key="1">
    <source>
        <dbReference type="ARBA" id="ARBA00004604"/>
    </source>
</evidence>
<dbReference type="GO" id="GO:0000462">
    <property type="term" value="P:maturation of SSU-rRNA from tricistronic rRNA transcript (SSU-rRNA, 5.8S rRNA, LSU-rRNA)"/>
    <property type="evidence" value="ECO:0007669"/>
    <property type="project" value="TreeGrafter"/>
</dbReference>
<dbReference type="InterPro" id="IPR056550">
    <property type="entry name" value="NOL10_2nd"/>
</dbReference>
<comment type="subcellular location">
    <subcellularLocation>
        <location evidence="1">Nucleus</location>
        <location evidence="1">Nucleolus</location>
    </subcellularLocation>
</comment>
<evidence type="ECO:0000313" key="10">
    <source>
        <dbReference type="EMBL" id="CAH7689073.1"/>
    </source>
</evidence>
<evidence type="ECO:0008006" key="12">
    <source>
        <dbReference type="Google" id="ProtNLM"/>
    </source>
</evidence>
<name>A0AAV0BP38_PHAPC</name>
<feature type="domain" description="Nucleolar protein 10-like second" evidence="8">
    <location>
        <begin position="413"/>
        <end position="461"/>
    </location>
</feature>
<feature type="compositionally biased region" description="Basic residues" evidence="6">
    <location>
        <begin position="780"/>
        <end position="798"/>
    </location>
</feature>
<evidence type="ECO:0000256" key="5">
    <source>
        <dbReference type="ARBA" id="ARBA00023242"/>
    </source>
</evidence>
<dbReference type="PANTHER" id="PTHR14927">
    <property type="entry name" value="NUCLEOLAR PROTEIN 10"/>
    <property type="match status" value="1"/>
</dbReference>
<dbReference type="Pfam" id="PF23097">
    <property type="entry name" value="NOL10_2nd"/>
    <property type="match status" value="1"/>
</dbReference>
<dbReference type="Proteomes" id="UP001153365">
    <property type="component" value="Unassembled WGS sequence"/>
</dbReference>
<feature type="domain" description="Nucleolar protein 10-like N-terminal" evidence="9">
    <location>
        <begin position="39"/>
        <end position="408"/>
    </location>
</feature>
<feature type="compositionally biased region" description="Basic and acidic residues" evidence="6">
    <location>
        <begin position="625"/>
        <end position="642"/>
    </location>
</feature>
<keyword evidence="11" id="KW-1185">Reference proteome</keyword>
<evidence type="ECO:0000256" key="3">
    <source>
        <dbReference type="ARBA" id="ARBA00022574"/>
    </source>
</evidence>
<dbReference type="Gene3D" id="2.130.10.10">
    <property type="entry name" value="YVTN repeat-like/Quinoprotein amine dehydrogenase"/>
    <property type="match status" value="1"/>
</dbReference>
<feature type="compositionally biased region" description="Basic and acidic residues" evidence="6">
    <location>
        <begin position="693"/>
        <end position="713"/>
    </location>
</feature>
<feature type="compositionally biased region" description="Basic and acidic residues" evidence="6">
    <location>
        <begin position="768"/>
        <end position="779"/>
    </location>
</feature>
<comment type="caution">
    <text evidence="10">The sequence shown here is derived from an EMBL/GenBank/DDBJ whole genome shotgun (WGS) entry which is preliminary data.</text>
</comment>
<proteinExistence type="inferred from homology"/>
<evidence type="ECO:0000256" key="2">
    <source>
        <dbReference type="ARBA" id="ARBA00005264"/>
    </source>
</evidence>
<keyword evidence="5" id="KW-0539">Nucleus</keyword>
<dbReference type="GO" id="GO:0032040">
    <property type="term" value="C:small-subunit processome"/>
    <property type="evidence" value="ECO:0007669"/>
    <property type="project" value="TreeGrafter"/>
</dbReference>
<dbReference type="InterPro" id="IPR056551">
    <property type="entry name" value="Beta-prop_NOL10_N"/>
</dbReference>
<comment type="similarity">
    <text evidence="2">Belongs to the WD repeat NOL10/ENP2 family.</text>
</comment>
<dbReference type="InterPro" id="IPR036322">
    <property type="entry name" value="WD40_repeat_dom_sf"/>
</dbReference>
<accession>A0AAV0BP38</accession>
<feature type="domain" description="NUC153" evidence="7">
    <location>
        <begin position="553"/>
        <end position="580"/>
    </location>
</feature>
<evidence type="ECO:0000313" key="11">
    <source>
        <dbReference type="Proteomes" id="UP001153365"/>
    </source>
</evidence>
<dbReference type="SUPFAM" id="SSF50978">
    <property type="entry name" value="WD40 repeat-like"/>
    <property type="match status" value="1"/>
</dbReference>
<reference evidence="10" key="1">
    <citation type="submission" date="2022-06" db="EMBL/GenBank/DDBJ databases">
        <authorList>
            <consortium name="SYNGENTA / RWTH Aachen University"/>
        </authorList>
    </citation>
    <scope>NUCLEOTIDE SEQUENCE</scope>
</reference>
<feature type="region of interest" description="Disordered" evidence="6">
    <location>
        <begin position="758"/>
        <end position="798"/>
    </location>
</feature>
<feature type="compositionally biased region" description="Basic and acidic residues" evidence="6">
    <location>
        <begin position="523"/>
        <end position="533"/>
    </location>
</feature>
<dbReference type="Pfam" id="PF23098">
    <property type="entry name" value="Beta-prop_NOL10_N"/>
    <property type="match status" value="1"/>
</dbReference>
<dbReference type="GO" id="GO:0030686">
    <property type="term" value="C:90S preribosome"/>
    <property type="evidence" value="ECO:0007669"/>
    <property type="project" value="TreeGrafter"/>
</dbReference>
<evidence type="ECO:0000259" key="9">
    <source>
        <dbReference type="Pfam" id="PF23098"/>
    </source>
</evidence>
<dbReference type="PANTHER" id="PTHR14927:SF0">
    <property type="entry name" value="NUCLEOLAR PROTEIN 10"/>
    <property type="match status" value="1"/>
</dbReference>
<evidence type="ECO:0000256" key="6">
    <source>
        <dbReference type="SAM" id="MobiDB-lite"/>
    </source>
</evidence>
<feature type="compositionally biased region" description="Polar residues" evidence="6">
    <location>
        <begin position="581"/>
        <end position="592"/>
    </location>
</feature>
<dbReference type="InterPro" id="IPR015943">
    <property type="entry name" value="WD40/YVTN_repeat-like_dom_sf"/>
</dbReference>
<feature type="compositionally biased region" description="Acidic residues" evidence="6">
    <location>
        <begin position="596"/>
        <end position="624"/>
    </location>
</feature>
<gene>
    <name evidence="10" type="ORF">PPACK8108_LOCUS24137</name>
</gene>
<feature type="compositionally biased region" description="Basic residues" evidence="6">
    <location>
        <begin position="42"/>
        <end position="53"/>
    </location>
</feature>